<dbReference type="RefSeq" id="WP_129267796.1">
    <property type="nucleotide sequence ID" value="NZ_MZXW01000005.1"/>
</dbReference>
<accession>A0A4Q1VQF5</accession>
<reference evidence="2 3" key="1">
    <citation type="submission" date="2017-03" db="EMBL/GenBank/DDBJ databases">
        <authorList>
            <person name="Safronova V.I."/>
            <person name="Sazanova A.L."/>
            <person name="Chirak E.R."/>
        </authorList>
    </citation>
    <scope>NUCLEOTIDE SEQUENCE [LARGE SCALE GENOMIC DNA]</scope>
    <source>
        <strain evidence="2 3">Opo-243</strain>
    </source>
</reference>
<organism evidence="2 3">
    <name type="scientific">Bradyrhizobium betae</name>
    <dbReference type="NCBI Taxonomy" id="244734"/>
    <lineage>
        <taxon>Bacteria</taxon>
        <taxon>Pseudomonadati</taxon>
        <taxon>Pseudomonadota</taxon>
        <taxon>Alphaproteobacteria</taxon>
        <taxon>Hyphomicrobiales</taxon>
        <taxon>Nitrobacteraceae</taxon>
        <taxon>Bradyrhizobium</taxon>
    </lineage>
</organism>
<feature type="compositionally biased region" description="Gly residues" evidence="1">
    <location>
        <begin position="102"/>
        <end position="112"/>
    </location>
</feature>
<name>A0A4Q1VQF5_9BRAD</name>
<feature type="compositionally biased region" description="Low complexity" evidence="1">
    <location>
        <begin position="113"/>
        <end position="122"/>
    </location>
</feature>
<feature type="compositionally biased region" description="Pro residues" evidence="1">
    <location>
        <begin position="250"/>
        <end position="261"/>
    </location>
</feature>
<evidence type="ECO:0000313" key="3">
    <source>
        <dbReference type="Proteomes" id="UP000290819"/>
    </source>
</evidence>
<evidence type="ECO:0000256" key="1">
    <source>
        <dbReference type="SAM" id="MobiDB-lite"/>
    </source>
</evidence>
<evidence type="ECO:0000313" key="2">
    <source>
        <dbReference type="EMBL" id="RXT53600.1"/>
    </source>
</evidence>
<dbReference type="OrthoDB" id="1778949at2"/>
<evidence type="ECO:0008006" key="4">
    <source>
        <dbReference type="Google" id="ProtNLM"/>
    </source>
</evidence>
<gene>
    <name evidence="2" type="ORF">B5V03_03020</name>
</gene>
<feature type="region of interest" description="Disordered" evidence="1">
    <location>
        <begin position="93"/>
        <end position="123"/>
    </location>
</feature>
<feature type="region of interest" description="Disordered" evidence="1">
    <location>
        <begin position="221"/>
        <end position="277"/>
    </location>
</feature>
<dbReference type="Proteomes" id="UP000290819">
    <property type="component" value="Unassembled WGS sequence"/>
</dbReference>
<sequence length="312" mass="33257">MQQLTDEGRRIVDDVARRHGFSSDAVLCMLLAVSAGYGNQAQFNHPEFGGMGQWSMGGMIMIGDMFNNYLKGRVDSLCQELSSLIQGQPLFQMPAQSQSQSQGGGGWQGQSGGSHQQQSNGYGNSGYGGSGSSLFVPAASSNWWPADLGMPGSTGGQNNLRYAYFPAARRLAVDINGQVSVYDTGQHQIGGFSQQQSGDQSITFTSQFGLVRVADLPRINPVNTGAAPQQPYASQPDPSMQAAPWVQPAPSAPAPMPPPPTVASSPPNQFGAPQAQHDEIVSLIEKLAELHKKSILTDSEFESKKAELLSRL</sequence>
<comment type="caution">
    <text evidence="2">The sequence shown here is derived from an EMBL/GenBank/DDBJ whole genome shotgun (WGS) entry which is preliminary data.</text>
</comment>
<feature type="compositionally biased region" description="Polar residues" evidence="1">
    <location>
        <begin position="221"/>
        <end position="238"/>
    </location>
</feature>
<proteinExistence type="predicted"/>
<keyword evidence="3" id="KW-1185">Reference proteome</keyword>
<protein>
    <recommendedName>
        <fullName evidence="4">SHOCT domain-containing protein</fullName>
    </recommendedName>
</protein>
<dbReference type="EMBL" id="MZXW01000005">
    <property type="protein sequence ID" value="RXT53600.1"/>
    <property type="molecule type" value="Genomic_DNA"/>
</dbReference>
<dbReference type="AlphaFoldDB" id="A0A4Q1VQF5"/>